<dbReference type="AlphaFoldDB" id="A0A8D1JLW7"/>
<dbReference type="Gene3D" id="1.10.20.10">
    <property type="entry name" value="Histone, subunit A"/>
    <property type="match status" value="1"/>
</dbReference>
<evidence type="ECO:0000256" key="1">
    <source>
        <dbReference type="ARBA" id="ARBA00004123"/>
    </source>
</evidence>
<dbReference type="GO" id="GO:0005669">
    <property type="term" value="C:transcription factor TFIID complex"/>
    <property type="evidence" value="ECO:0007669"/>
    <property type="project" value="InterPro"/>
</dbReference>
<evidence type="ECO:0000256" key="2">
    <source>
        <dbReference type="ARBA" id="ARBA00023015"/>
    </source>
</evidence>
<evidence type="ECO:0000256" key="3">
    <source>
        <dbReference type="ARBA" id="ARBA00023163"/>
    </source>
</evidence>
<dbReference type="InterPro" id="IPR009072">
    <property type="entry name" value="Histone-fold"/>
</dbReference>
<feature type="domain" description="Bromodomain associated" evidence="5">
    <location>
        <begin position="26"/>
        <end position="103"/>
    </location>
</feature>
<dbReference type="InterPro" id="IPR037818">
    <property type="entry name" value="TAF8"/>
</dbReference>
<reference evidence="6" key="1">
    <citation type="submission" date="2025-05" db="UniProtKB">
        <authorList>
            <consortium name="Ensembl"/>
        </authorList>
    </citation>
    <scope>IDENTIFICATION</scope>
</reference>
<keyword evidence="2" id="KW-0805">Transcription regulation</keyword>
<dbReference type="CDD" id="cd22918">
    <property type="entry name" value="HFD_TAF8"/>
    <property type="match status" value="1"/>
</dbReference>
<dbReference type="SMART" id="SM00576">
    <property type="entry name" value="BTP"/>
    <property type="match status" value="1"/>
</dbReference>
<evidence type="ECO:0000313" key="6">
    <source>
        <dbReference type="Ensembl" id="ENSSSCP00050002770.1"/>
    </source>
</evidence>
<dbReference type="PANTHER" id="PTHR46469">
    <property type="entry name" value="TRANSCRIPTION INITIATION FACTOR TFIID SUBUNIT 8"/>
    <property type="match status" value="1"/>
</dbReference>
<dbReference type="GO" id="GO:0046982">
    <property type="term" value="F:protein heterodimerization activity"/>
    <property type="evidence" value="ECO:0007669"/>
    <property type="project" value="InterPro"/>
</dbReference>
<name>A0A8D1JLW7_PIG</name>
<dbReference type="SUPFAM" id="SSF47113">
    <property type="entry name" value="Histone-fold"/>
    <property type="match status" value="1"/>
</dbReference>
<protein>
    <submittedName>
        <fullName evidence="6">TATA-box binding protein associated factor 8</fullName>
    </submittedName>
</protein>
<comment type="subcellular location">
    <subcellularLocation>
        <location evidence="1">Nucleus</location>
    </subcellularLocation>
</comment>
<proteinExistence type="predicted"/>
<dbReference type="Ensembl" id="ENSSSCT00050006272.1">
    <property type="protein sequence ID" value="ENSSSCP00050002770.1"/>
    <property type="gene ID" value="ENSSSCG00050004477.1"/>
</dbReference>
<sequence>MKVFSFWAADLQRSGSKQSTNPADNYHLARRRTLQVVVSSLLTEAGFESAEKASVETLTEMLQSYISEIGRSAKSYCEHTARTQPTLSDIVVTLVEMGEYPSTSRFFRVAEWEL</sequence>
<organism evidence="6 7">
    <name type="scientific">Sus scrofa</name>
    <name type="common">Pig</name>
    <dbReference type="NCBI Taxonomy" id="9823"/>
    <lineage>
        <taxon>Eukaryota</taxon>
        <taxon>Metazoa</taxon>
        <taxon>Chordata</taxon>
        <taxon>Craniata</taxon>
        <taxon>Vertebrata</taxon>
        <taxon>Euteleostomi</taxon>
        <taxon>Mammalia</taxon>
        <taxon>Eutheria</taxon>
        <taxon>Laurasiatheria</taxon>
        <taxon>Artiodactyla</taxon>
        <taxon>Suina</taxon>
        <taxon>Suidae</taxon>
        <taxon>Sus</taxon>
    </lineage>
</organism>
<dbReference type="Proteomes" id="UP000694570">
    <property type="component" value="Unplaced"/>
</dbReference>
<dbReference type="Proteomes" id="UP000694571">
    <property type="component" value="Unplaced"/>
</dbReference>
<keyword evidence="3" id="KW-0804">Transcription</keyword>
<dbReference type="Pfam" id="PF07524">
    <property type="entry name" value="Bromo_TP"/>
    <property type="match status" value="1"/>
</dbReference>
<accession>A0A8D1JLW7</accession>
<gene>
    <name evidence="6" type="primary">TAF8</name>
</gene>
<evidence type="ECO:0000259" key="5">
    <source>
        <dbReference type="SMART" id="SM00576"/>
    </source>
</evidence>
<dbReference type="InterPro" id="IPR006565">
    <property type="entry name" value="BTP"/>
</dbReference>
<evidence type="ECO:0000313" key="7">
    <source>
        <dbReference type="Proteomes" id="UP000694571"/>
    </source>
</evidence>
<evidence type="ECO:0000256" key="4">
    <source>
        <dbReference type="ARBA" id="ARBA00023242"/>
    </source>
</evidence>
<keyword evidence="4" id="KW-0539">Nucleus</keyword>
<dbReference type="Ensembl" id="ENSSSCT00030088475.1">
    <property type="protein sequence ID" value="ENSSSCP00030040898.1"/>
    <property type="gene ID" value="ENSSSCG00030063150.1"/>
</dbReference>
<dbReference type="PANTHER" id="PTHR46469:SF1">
    <property type="entry name" value="TRANSCRIPTION INITIATION FACTOR TFIID SUBUNIT 8"/>
    <property type="match status" value="1"/>
</dbReference>